<evidence type="ECO:0008006" key="3">
    <source>
        <dbReference type="Google" id="ProtNLM"/>
    </source>
</evidence>
<keyword evidence="2" id="KW-1185">Reference proteome</keyword>
<proteinExistence type="predicted"/>
<dbReference type="Proteomes" id="UP000792457">
    <property type="component" value="Unassembled WGS sequence"/>
</dbReference>
<gene>
    <name evidence="1" type="ORF">J437_LFUL001028</name>
</gene>
<dbReference type="EMBL" id="KZ308731">
    <property type="protein sequence ID" value="KAG8233617.1"/>
    <property type="molecule type" value="Genomic_DNA"/>
</dbReference>
<dbReference type="AlphaFoldDB" id="A0A8K0P5A2"/>
<reference evidence="1" key="1">
    <citation type="submission" date="2013-04" db="EMBL/GenBank/DDBJ databases">
        <authorList>
            <person name="Qu J."/>
            <person name="Murali S.C."/>
            <person name="Bandaranaike D."/>
            <person name="Bellair M."/>
            <person name="Blankenburg K."/>
            <person name="Chao H."/>
            <person name="Dinh H."/>
            <person name="Doddapaneni H."/>
            <person name="Downs B."/>
            <person name="Dugan-Rocha S."/>
            <person name="Elkadiri S."/>
            <person name="Gnanaolivu R.D."/>
            <person name="Hernandez B."/>
            <person name="Javaid M."/>
            <person name="Jayaseelan J.C."/>
            <person name="Lee S."/>
            <person name="Li M."/>
            <person name="Ming W."/>
            <person name="Munidasa M."/>
            <person name="Muniz J."/>
            <person name="Nguyen L."/>
            <person name="Ongeri F."/>
            <person name="Osuji N."/>
            <person name="Pu L.-L."/>
            <person name="Puazo M."/>
            <person name="Qu C."/>
            <person name="Quiroz J."/>
            <person name="Raj R."/>
            <person name="Weissenberger G."/>
            <person name="Xin Y."/>
            <person name="Zou X."/>
            <person name="Han Y."/>
            <person name="Richards S."/>
            <person name="Worley K."/>
            <person name="Muzny D."/>
            <person name="Gibbs R."/>
        </authorList>
    </citation>
    <scope>NUCLEOTIDE SEQUENCE</scope>
    <source>
        <strain evidence="1">Sampled in the wild</strain>
    </source>
</reference>
<dbReference type="OrthoDB" id="6156371at2759"/>
<protein>
    <recommendedName>
        <fullName evidence="3">Endonuclease/exonuclease/phosphatase domain-containing protein</fullName>
    </recommendedName>
</protein>
<sequence>MGRTGCEEIIGPHGYGKWNKEGESLIDFCRRNDLFVGNTWFRKKTSRKITKYGWGDRRTKTVIDYVLIEREYRRELIDVTAMPEEAFGGDHRAVVFKMRVEALKWAKEVRERRIKVWKLREKERREEFTENIKYQVPEEVKENVEVERKRFKEAVLRTAEEVCGRTSGEKKVKKNTLVE</sequence>
<dbReference type="Gene3D" id="3.60.10.10">
    <property type="entry name" value="Endonuclease/exonuclease/phosphatase"/>
    <property type="match status" value="1"/>
</dbReference>
<accession>A0A8K0P5A2</accession>
<dbReference type="SUPFAM" id="SSF56219">
    <property type="entry name" value="DNase I-like"/>
    <property type="match status" value="1"/>
</dbReference>
<dbReference type="InterPro" id="IPR036691">
    <property type="entry name" value="Endo/exonu/phosph_ase_sf"/>
</dbReference>
<comment type="caution">
    <text evidence="1">The sequence shown here is derived from an EMBL/GenBank/DDBJ whole genome shotgun (WGS) entry which is preliminary data.</text>
</comment>
<reference evidence="1" key="2">
    <citation type="submission" date="2017-10" db="EMBL/GenBank/DDBJ databases">
        <title>Ladona fulva Genome sequencing and assembly.</title>
        <authorList>
            <person name="Murali S."/>
            <person name="Richards S."/>
            <person name="Bandaranaike D."/>
            <person name="Bellair M."/>
            <person name="Blankenburg K."/>
            <person name="Chao H."/>
            <person name="Dinh H."/>
            <person name="Doddapaneni H."/>
            <person name="Dugan-Rocha S."/>
            <person name="Elkadiri S."/>
            <person name="Gnanaolivu R."/>
            <person name="Hernandez B."/>
            <person name="Skinner E."/>
            <person name="Javaid M."/>
            <person name="Lee S."/>
            <person name="Li M."/>
            <person name="Ming W."/>
            <person name="Munidasa M."/>
            <person name="Muniz J."/>
            <person name="Nguyen L."/>
            <person name="Hughes D."/>
            <person name="Osuji N."/>
            <person name="Pu L.-L."/>
            <person name="Puazo M."/>
            <person name="Qu C."/>
            <person name="Quiroz J."/>
            <person name="Raj R."/>
            <person name="Weissenberger G."/>
            <person name="Xin Y."/>
            <person name="Zou X."/>
            <person name="Han Y."/>
            <person name="Worley K."/>
            <person name="Muzny D."/>
            <person name="Gibbs R."/>
        </authorList>
    </citation>
    <scope>NUCLEOTIDE SEQUENCE</scope>
    <source>
        <strain evidence="1">Sampled in the wild</strain>
    </source>
</reference>
<name>A0A8K0P5A2_LADFU</name>
<organism evidence="1 2">
    <name type="scientific">Ladona fulva</name>
    <name type="common">Scarce chaser dragonfly</name>
    <name type="synonym">Libellula fulva</name>
    <dbReference type="NCBI Taxonomy" id="123851"/>
    <lineage>
        <taxon>Eukaryota</taxon>
        <taxon>Metazoa</taxon>
        <taxon>Ecdysozoa</taxon>
        <taxon>Arthropoda</taxon>
        <taxon>Hexapoda</taxon>
        <taxon>Insecta</taxon>
        <taxon>Pterygota</taxon>
        <taxon>Palaeoptera</taxon>
        <taxon>Odonata</taxon>
        <taxon>Epiprocta</taxon>
        <taxon>Anisoptera</taxon>
        <taxon>Libelluloidea</taxon>
        <taxon>Libellulidae</taxon>
        <taxon>Ladona</taxon>
    </lineage>
</organism>
<evidence type="ECO:0000313" key="1">
    <source>
        <dbReference type="EMBL" id="KAG8233617.1"/>
    </source>
</evidence>
<evidence type="ECO:0000313" key="2">
    <source>
        <dbReference type="Proteomes" id="UP000792457"/>
    </source>
</evidence>